<proteinExistence type="predicted"/>
<protein>
    <submittedName>
        <fullName evidence="2">Uncharacterized protein</fullName>
    </submittedName>
</protein>
<dbReference type="AlphaFoldDB" id="A0A7Z7IFP6"/>
<dbReference type="EMBL" id="OCSU01000003">
    <property type="protein sequence ID" value="SOE89226.1"/>
    <property type="molecule type" value="Genomic_DNA"/>
</dbReference>
<gene>
    <name evidence="2" type="ORF">SAMN05446927_7886</name>
</gene>
<comment type="caution">
    <text evidence="2">The sequence shown here is derived from an EMBL/GenBank/DDBJ whole genome shotgun (WGS) entry which is preliminary data.</text>
</comment>
<feature type="compositionally biased region" description="Basic and acidic residues" evidence="1">
    <location>
        <begin position="64"/>
        <end position="78"/>
    </location>
</feature>
<feature type="region of interest" description="Disordered" evidence="1">
    <location>
        <begin position="1"/>
        <end position="84"/>
    </location>
</feature>
<dbReference type="Proteomes" id="UP000219522">
    <property type="component" value="Unassembled WGS sequence"/>
</dbReference>
<keyword evidence="3" id="KW-1185">Reference proteome</keyword>
<organism evidence="2 3">
    <name type="scientific">Caballeronia arationis</name>
    <dbReference type="NCBI Taxonomy" id="1777142"/>
    <lineage>
        <taxon>Bacteria</taxon>
        <taxon>Pseudomonadati</taxon>
        <taxon>Pseudomonadota</taxon>
        <taxon>Betaproteobacteria</taxon>
        <taxon>Burkholderiales</taxon>
        <taxon>Burkholderiaceae</taxon>
        <taxon>Caballeronia</taxon>
    </lineage>
</organism>
<sequence length="84" mass="9241">MSTPQTKAPTKKAFHFPKTPRSAKEKSKKPTQPSKSNTRSDEPTDVTVLEQTAEARGLPAKSSSEAKAKRPKKDKLVRESFAMA</sequence>
<evidence type="ECO:0000313" key="3">
    <source>
        <dbReference type="Proteomes" id="UP000219522"/>
    </source>
</evidence>
<dbReference type="RefSeq" id="WP_235025782.1">
    <property type="nucleotide sequence ID" value="NZ_FCOG02000017.1"/>
</dbReference>
<evidence type="ECO:0000256" key="1">
    <source>
        <dbReference type="SAM" id="MobiDB-lite"/>
    </source>
</evidence>
<evidence type="ECO:0000313" key="2">
    <source>
        <dbReference type="EMBL" id="SOE89226.1"/>
    </source>
</evidence>
<accession>A0A7Z7IFP6</accession>
<name>A0A7Z7IFP6_9BURK</name>
<reference evidence="2 3" key="1">
    <citation type="submission" date="2017-09" db="EMBL/GenBank/DDBJ databases">
        <authorList>
            <person name="Varghese N."/>
            <person name="Submissions S."/>
        </authorList>
    </citation>
    <scope>NUCLEOTIDE SEQUENCE [LARGE SCALE GENOMIC DNA]</scope>
    <source>
        <strain evidence="2 3">OK806</strain>
    </source>
</reference>